<protein>
    <submittedName>
        <fullName evidence="1">Uncharacterized protein</fullName>
    </submittedName>
</protein>
<evidence type="ECO:0000313" key="1">
    <source>
        <dbReference type="EMBL" id="QBK86465.1"/>
    </source>
</evidence>
<reference evidence="1" key="1">
    <citation type="journal article" date="2019" name="MBio">
        <title>Virus Genomes from Deep Sea Sediments Expand the Ocean Megavirome and Support Independent Origins of Viral Gigantism.</title>
        <authorList>
            <person name="Backstrom D."/>
            <person name="Yutin N."/>
            <person name="Jorgensen S.L."/>
            <person name="Dharamshi J."/>
            <person name="Homa F."/>
            <person name="Zaremba-Niedwiedzka K."/>
            <person name="Spang A."/>
            <person name="Wolf Y.I."/>
            <person name="Koonin E.V."/>
            <person name="Ettema T.J."/>
        </authorList>
    </citation>
    <scope>NUCLEOTIDE SEQUENCE</scope>
</reference>
<dbReference type="EMBL" id="MK500334">
    <property type="protein sequence ID" value="QBK86465.1"/>
    <property type="molecule type" value="Genomic_DNA"/>
</dbReference>
<name>A0A481YUL2_9VIRU</name>
<accession>A0A481YUL2</accession>
<organism evidence="1">
    <name type="scientific">Marseillevirus LCMAC102</name>
    <dbReference type="NCBI Taxonomy" id="2506603"/>
    <lineage>
        <taxon>Viruses</taxon>
        <taxon>Varidnaviria</taxon>
        <taxon>Bamfordvirae</taxon>
        <taxon>Nucleocytoviricota</taxon>
        <taxon>Megaviricetes</taxon>
        <taxon>Pimascovirales</taxon>
        <taxon>Pimascovirales incertae sedis</taxon>
        <taxon>Marseilleviridae</taxon>
    </lineage>
</organism>
<gene>
    <name evidence="1" type="ORF">LCMAC102_02600</name>
</gene>
<proteinExistence type="predicted"/>
<sequence>MSVKINNMNVMGNGVGVFHGDVVIHRYGLPTDTIRDDDPILVLYNNTEVSQVRIQKFALDIEQSFAGDSNDQKNFMVNYYDIKSLDWEFFVQSGSKKPFSHFIKIELGKSPRNNFDKLVKGLRIFNQNECLNLIFPRKDPVTINTTNLQVQVGTGNQTMFDVHQTMDISDQKTNTPPEWKNLTVHDILYGQQTKSHARDRLRMEIETQFDDFNHRVEFAQFAAKKNCSMPTNTTSYTITNGEKFIQLISRFVQPKTFLKILAKTTLSNHATELKKLLKKQKEDVINETVDQLQKTSDLFGLLRKQLKDERFSDEKITMIMNSLREENFETVDDLKMLGNEQSWDEFAKLDQLKGRDKLFLRKVLIKL</sequence>